<keyword evidence="2" id="KW-0328">Glycosyltransferase</keyword>
<sequence length="447" mass="50849">MLTLSIVIFILFIIFQTIYVSMAIFSNKIRKKPCRLSEEKGMSILVPAYNEELVLKNCIVAIDSLEYKNRETIIINDGSTDSTMELLTEYLDLELSQLNIRNKLKYKAIKAVYRSKTHKNIYVIDKYNGGKADALNAGIDNANHELIVTIDADSMLDKSSLSFINESFIDDSVIAAGGTVHIAQGMRKENEVLRPTFSIKGIIRYQVLQYLYGFFVQKSAQSKMGSMLVIAGAFGVFKRDILFSIDGYRSTVGEDMDITLKAQRYIKQQKSEGKQAHMVYIPEACCYTECPEDFKNLLTQRLRWQKAFIDCALVYWDGFLNVFSKRVAAYFLLDSLLLGTLVAFTNLFVFLSLIFTEQSFAYTLAAIMLGTSLFFSSLQNIIALVKSRETGFRYSRLDYLRIIAFFPVDLLFFRLISSLFVIGGTISYFFGKSKWGKPQRKGEISIV</sequence>
<protein>
    <recommendedName>
        <fullName evidence="5">Glycosyltransferase 2-like domain-containing protein</fullName>
    </recommendedName>
</protein>
<keyword evidence="4" id="KW-0812">Transmembrane</keyword>
<dbReference type="GO" id="GO:0016757">
    <property type="term" value="F:glycosyltransferase activity"/>
    <property type="evidence" value="ECO:0007669"/>
    <property type="project" value="UniProtKB-KW"/>
</dbReference>
<dbReference type="Gene3D" id="3.90.550.10">
    <property type="entry name" value="Spore Coat Polysaccharide Biosynthesis Protein SpsA, Chain A"/>
    <property type="match status" value="1"/>
</dbReference>
<comment type="caution">
    <text evidence="6">The sequence shown here is derived from an EMBL/GenBank/DDBJ whole genome shotgun (WGS) entry which is preliminary data.</text>
</comment>
<feature type="domain" description="Glycosyltransferase 2-like" evidence="5">
    <location>
        <begin position="43"/>
        <end position="241"/>
    </location>
</feature>
<feature type="transmembrane region" description="Helical" evidence="4">
    <location>
        <begin position="336"/>
        <end position="355"/>
    </location>
</feature>
<gene>
    <name evidence="6" type="ORF">A8L45_18755</name>
</gene>
<organism evidence="6 7">
    <name type="scientific">Veronia pacifica</name>
    <dbReference type="NCBI Taxonomy" id="1080227"/>
    <lineage>
        <taxon>Bacteria</taxon>
        <taxon>Pseudomonadati</taxon>
        <taxon>Pseudomonadota</taxon>
        <taxon>Gammaproteobacteria</taxon>
        <taxon>Vibrionales</taxon>
        <taxon>Vibrionaceae</taxon>
        <taxon>Veronia</taxon>
    </lineage>
</organism>
<dbReference type="EMBL" id="LYBM01000044">
    <property type="protein sequence ID" value="ODA30915.1"/>
    <property type="molecule type" value="Genomic_DNA"/>
</dbReference>
<dbReference type="InterPro" id="IPR001173">
    <property type="entry name" value="Glyco_trans_2-like"/>
</dbReference>
<keyword evidence="4" id="KW-0472">Membrane</keyword>
<feature type="transmembrane region" description="Helical" evidence="4">
    <location>
        <begin position="362"/>
        <end position="382"/>
    </location>
</feature>
<dbReference type="AlphaFoldDB" id="A0A1C3ECG7"/>
<evidence type="ECO:0000313" key="6">
    <source>
        <dbReference type="EMBL" id="ODA30915.1"/>
    </source>
</evidence>
<feature type="transmembrane region" description="Helical" evidence="4">
    <location>
        <begin position="6"/>
        <end position="25"/>
    </location>
</feature>
<feature type="transmembrane region" description="Helical" evidence="4">
    <location>
        <begin position="402"/>
        <end position="431"/>
    </location>
</feature>
<evidence type="ECO:0000313" key="7">
    <source>
        <dbReference type="Proteomes" id="UP000094936"/>
    </source>
</evidence>
<comment type="similarity">
    <text evidence="1">Belongs to the glycosyltransferase 2 family.</text>
</comment>
<dbReference type="RefSeq" id="WP_068904888.1">
    <property type="nucleotide sequence ID" value="NZ_JBHUIF010000012.1"/>
</dbReference>
<dbReference type="Pfam" id="PF00535">
    <property type="entry name" value="Glycos_transf_2"/>
    <property type="match status" value="1"/>
</dbReference>
<evidence type="ECO:0000256" key="3">
    <source>
        <dbReference type="ARBA" id="ARBA00022679"/>
    </source>
</evidence>
<reference evidence="6 7" key="1">
    <citation type="submission" date="2016-05" db="EMBL/GenBank/DDBJ databases">
        <title>Genomic Taxonomy of the Vibrionaceae.</title>
        <authorList>
            <person name="Gomez-Gil B."/>
            <person name="Enciso-Ibarra J."/>
        </authorList>
    </citation>
    <scope>NUCLEOTIDE SEQUENCE [LARGE SCALE GENOMIC DNA]</scope>
    <source>
        <strain evidence="6 7">CAIM 1920</strain>
    </source>
</reference>
<keyword evidence="4" id="KW-1133">Transmembrane helix</keyword>
<evidence type="ECO:0000259" key="5">
    <source>
        <dbReference type="Pfam" id="PF00535"/>
    </source>
</evidence>
<dbReference type="STRING" id="1080227.A8L45_18755"/>
<dbReference type="InterPro" id="IPR029044">
    <property type="entry name" value="Nucleotide-diphossugar_trans"/>
</dbReference>
<evidence type="ECO:0000256" key="2">
    <source>
        <dbReference type="ARBA" id="ARBA00022676"/>
    </source>
</evidence>
<evidence type="ECO:0000256" key="4">
    <source>
        <dbReference type="SAM" id="Phobius"/>
    </source>
</evidence>
<keyword evidence="3" id="KW-0808">Transferase</keyword>
<dbReference type="OrthoDB" id="9766299at2"/>
<dbReference type="PANTHER" id="PTHR43630:SF1">
    <property type="entry name" value="POLY-BETA-1,6-N-ACETYL-D-GLUCOSAMINE SYNTHASE"/>
    <property type="match status" value="1"/>
</dbReference>
<name>A0A1C3ECG7_9GAMM</name>
<keyword evidence="7" id="KW-1185">Reference proteome</keyword>
<dbReference type="SUPFAM" id="SSF53448">
    <property type="entry name" value="Nucleotide-diphospho-sugar transferases"/>
    <property type="match status" value="1"/>
</dbReference>
<proteinExistence type="inferred from homology"/>
<evidence type="ECO:0000256" key="1">
    <source>
        <dbReference type="ARBA" id="ARBA00006739"/>
    </source>
</evidence>
<dbReference type="Proteomes" id="UP000094936">
    <property type="component" value="Unassembled WGS sequence"/>
</dbReference>
<dbReference type="PANTHER" id="PTHR43630">
    <property type="entry name" value="POLY-BETA-1,6-N-ACETYL-D-GLUCOSAMINE SYNTHASE"/>
    <property type="match status" value="1"/>
</dbReference>
<accession>A0A1C3ECG7</accession>
<dbReference type="CDD" id="cd06423">
    <property type="entry name" value="CESA_like"/>
    <property type="match status" value="1"/>
</dbReference>